<dbReference type="EMBL" id="MU154569">
    <property type="protein sequence ID" value="KAF9494688.1"/>
    <property type="molecule type" value="Genomic_DNA"/>
</dbReference>
<evidence type="ECO:0000313" key="2">
    <source>
        <dbReference type="EMBL" id="KAF9494688.1"/>
    </source>
</evidence>
<reference evidence="2" key="1">
    <citation type="submission" date="2020-11" db="EMBL/GenBank/DDBJ databases">
        <authorList>
            <consortium name="DOE Joint Genome Institute"/>
            <person name="Ahrendt S."/>
            <person name="Riley R."/>
            <person name="Andreopoulos W."/>
            <person name="Labutti K."/>
            <person name="Pangilinan J."/>
            <person name="Ruiz-Duenas F.J."/>
            <person name="Barrasa J.M."/>
            <person name="Sanchez-Garcia M."/>
            <person name="Camarero S."/>
            <person name="Miyauchi S."/>
            <person name="Serrano A."/>
            <person name="Linde D."/>
            <person name="Babiker R."/>
            <person name="Drula E."/>
            <person name="Ayuso-Fernandez I."/>
            <person name="Pacheco R."/>
            <person name="Padilla G."/>
            <person name="Ferreira P."/>
            <person name="Barriuso J."/>
            <person name="Kellner H."/>
            <person name="Castanera R."/>
            <person name="Alfaro M."/>
            <person name="Ramirez L."/>
            <person name="Pisabarro A.G."/>
            <person name="Kuo A."/>
            <person name="Tritt A."/>
            <person name="Lipzen A."/>
            <person name="He G."/>
            <person name="Yan M."/>
            <person name="Ng V."/>
            <person name="Cullen D."/>
            <person name="Martin F."/>
            <person name="Rosso M.-N."/>
            <person name="Henrissat B."/>
            <person name="Hibbett D."/>
            <person name="Martinez A.T."/>
            <person name="Grigoriev I.V."/>
        </authorList>
    </citation>
    <scope>NUCLEOTIDE SEQUENCE</scope>
    <source>
        <strain evidence="2">ATCC 90797</strain>
    </source>
</reference>
<keyword evidence="3" id="KW-1185">Reference proteome</keyword>
<sequence>MGEGEDVNRWKAHRQPYNLSARRVLAALVDRYSSTPDRPSPTRRNLDSIIHHPTYPPSPKQINNPVTNPAMVHATSSSHIRIPEPPKTILSPLSTAATPSTRIPPSTHPVIGGRGTTEPRYAAARTSIPQG</sequence>
<organism evidence="2 3">
    <name type="scientific">Pleurotus eryngii</name>
    <name type="common">Boletus of the steppes</name>
    <dbReference type="NCBI Taxonomy" id="5323"/>
    <lineage>
        <taxon>Eukaryota</taxon>
        <taxon>Fungi</taxon>
        <taxon>Dikarya</taxon>
        <taxon>Basidiomycota</taxon>
        <taxon>Agaricomycotina</taxon>
        <taxon>Agaricomycetes</taxon>
        <taxon>Agaricomycetidae</taxon>
        <taxon>Agaricales</taxon>
        <taxon>Pleurotineae</taxon>
        <taxon>Pleurotaceae</taxon>
        <taxon>Pleurotus</taxon>
    </lineage>
</organism>
<feature type="compositionally biased region" description="Polar residues" evidence="1">
    <location>
        <begin position="91"/>
        <end position="104"/>
    </location>
</feature>
<evidence type="ECO:0000313" key="3">
    <source>
        <dbReference type="Proteomes" id="UP000807025"/>
    </source>
</evidence>
<name>A0A9P5ZUT1_PLEER</name>
<feature type="region of interest" description="Disordered" evidence="1">
    <location>
        <begin position="32"/>
        <end position="131"/>
    </location>
</feature>
<proteinExistence type="predicted"/>
<evidence type="ECO:0000256" key="1">
    <source>
        <dbReference type="SAM" id="MobiDB-lite"/>
    </source>
</evidence>
<dbReference type="AlphaFoldDB" id="A0A9P5ZUT1"/>
<accession>A0A9P5ZUT1</accession>
<protein>
    <submittedName>
        <fullName evidence="2">Uncharacterized protein</fullName>
    </submittedName>
</protein>
<comment type="caution">
    <text evidence="2">The sequence shown here is derived from an EMBL/GenBank/DDBJ whole genome shotgun (WGS) entry which is preliminary data.</text>
</comment>
<gene>
    <name evidence="2" type="ORF">BDN71DRAFT_1507371</name>
</gene>
<dbReference type="Proteomes" id="UP000807025">
    <property type="component" value="Unassembled WGS sequence"/>
</dbReference>